<dbReference type="RefSeq" id="XP_066615757.1">
    <property type="nucleotide sequence ID" value="XM_066755471.1"/>
</dbReference>
<comment type="caution">
    <text evidence="1">The sequence shown here is derived from an EMBL/GenBank/DDBJ whole genome shotgun (WGS) entry which is preliminary data.</text>
</comment>
<protein>
    <submittedName>
        <fullName evidence="1">Uncharacterized protein</fullName>
    </submittedName>
</protein>
<name>A0ABR3C184_9TREE</name>
<sequence length="69" mass="7655">MYFILRDGVLQIVSTVFEAKDCTRIRSCPRVDRGLGTLNVVMSPPSQFPLVVICHRPCNGILSDVLHIG</sequence>
<reference evidence="2" key="1">
    <citation type="submission" date="2015-01" db="EMBL/GenBank/DDBJ databases">
        <title>The Genome Sequence of Cryptococcus gattii MMRL2647.</title>
        <authorList>
            <consortium name="The Broad Institute Genomics Platform"/>
            <person name="Cuomo C."/>
            <person name="Litvintseva A."/>
            <person name="Chen Y."/>
            <person name="Heitman J."/>
            <person name="Sun S."/>
            <person name="Springer D."/>
            <person name="Dromer F."/>
            <person name="Young S."/>
            <person name="Zeng Q."/>
            <person name="Gargeya S."/>
            <person name="Abouelleil A."/>
            <person name="Alvarado L."/>
            <person name="Chapman S.B."/>
            <person name="Gainer-Dewar J."/>
            <person name="Goldberg J."/>
            <person name="Griggs A."/>
            <person name="Gujja S."/>
            <person name="Hansen M."/>
            <person name="Howarth C."/>
            <person name="Imamovic A."/>
            <person name="Larimer J."/>
            <person name="Murphy C."/>
            <person name="Naylor J."/>
            <person name="Pearson M."/>
            <person name="Priest M."/>
            <person name="Roberts A."/>
            <person name="Saif S."/>
            <person name="Shea T."/>
            <person name="Sykes S."/>
            <person name="Wortman J."/>
            <person name="Nusbaum C."/>
            <person name="Birren B."/>
        </authorList>
    </citation>
    <scope>NUCLEOTIDE SEQUENCE [LARGE SCALE GENOMIC DNA]</scope>
    <source>
        <strain evidence="2">IND107</strain>
    </source>
</reference>
<reference evidence="1 2" key="2">
    <citation type="submission" date="2024-01" db="EMBL/GenBank/DDBJ databases">
        <title>Comparative genomics of Cryptococcus and Kwoniella reveals pathogenesis evolution and contrasting modes of karyotype evolution via chromosome fusion or intercentromeric recombination.</title>
        <authorList>
            <person name="Coelho M.A."/>
            <person name="David-Palma M."/>
            <person name="Shea T."/>
            <person name="Bowers K."/>
            <person name="Mcginley-Smith S."/>
            <person name="Mohammad A.W."/>
            <person name="Gnirke A."/>
            <person name="Yurkov A.M."/>
            <person name="Nowrousian M."/>
            <person name="Sun S."/>
            <person name="Cuomo C.A."/>
            <person name="Heitman J."/>
        </authorList>
    </citation>
    <scope>NUCLEOTIDE SEQUENCE [LARGE SCALE GENOMIC DNA]</scope>
    <source>
        <strain evidence="1 2">IND107</strain>
    </source>
</reference>
<proteinExistence type="predicted"/>
<keyword evidence="2" id="KW-1185">Reference proteome</keyword>
<dbReference type="EMBL" id="ATAM02000002">
    <property type="protein sequence ID" value="KAL0253536.1"/>
    <property type="molecule type" value="Genomic_DNA"/>
</dbReference>
<dbReference type="Proteomes" id="UP000054399">
    <property type="component" value="Unassembled WGS sequence"/>
</dbReference>
<gene>
    <name evidence="1" type="ORF">I308_100909</name>
</gene>
<evidence type="ECO:0000313" key="1">
    <source>
        <dbReference type="EMBL" id="KAL0253536.1"/>
    </source>
</evidence>
<dbReference type="GeneID" id="91987767"/>
<organism evidence="1 2">
    <name type="scientific">Cryptococcus tetragattii IND107</name>
    <dbReference type="NCBI Taxonomy" id="1296105"/>
    <lineage>
        <taxon>Eukaryota</taxon>
        <taxon>Fungi</taxon>
        <taxon>Dikarya</taxon>
        <taxon>Basidiomycota</taxon>
        <taxon>Agaricomycotina</taxon>
        <taxon>Tremellomycetes</taxon>
        <taxon>Tremellales</taxon>
        <taxon>Cryptococcaceae</taxon>
        <taxon>Cryptococcus</taxon>
        <taxon>Cryptococcus gattii species complex</taxon>
    </lineage>
</organism>
<evidence type="ECO:0000313" key="2">
    <source>
        <dbReference type="Proteomes" id="UP000054399"/>
    </source>
</evidence>
<accession>A0ABR3C184</accession>